<accession>A0A250XQG9</accession>
<evidence type="ECO:0000256" key="2">
    <source>
        <dbReference type="ARBA" id="ARBA00022803"/>
    </source>
</evidence>
<dbReference type="PROSITE" id="PS50005">
    <property type="entry name" value="TPR"/>
    <property type="match status" value="1"/>
</dbReference>
<evidence type="ECO:0000256" key="4">
    <source>
        <dbReference type="SAM" id="MobiDB-lite"/>
    </source>
</evidence>
<evidence type="ECO:0000313" key="5">
    <source>
        <dbReference type="EMBL" id="GAX85182.1"/>
    </source>
</evidence>
<proteinExistence type="predicted"/>
<dbReference type="PANTHER" id="PTHR22904">
    <property type="entry name" value="TPR REPEAT CONTAINING PROTEIN"/>
    <property type="match status" value="1"/>
</dbReference>
<dbReference type="SUPFAM" id="SSF48452">
    <property type="entry name" value="TPR-like"/>
    <property type="match status" value="1"/>
</dbReference>
<protein>
    <submittedName>
        <fullName evidence="5">Uncharacterized protein</fullName>
    </submittedName>
</protein>
<reference evidence="5 6" key="1">
    <citation type="submission" date="2017-08" db="EMBL/GenBank/DDBJ databases">
        <title>Acidophilic green algal genome provides insights into adaptation to an acidic environment.</title>
        <authorList>
            <person name="Hirooka S."/>
            <person name="Hirose Y."/>
            <person name="Kanesaki Y."/>
            <person name="Higuchi S."/>
            <person name="Fujiwara T."/>
            <person name="Onuma R."/>
            <person name="Era A."/>
            <person name="Ohbayashi R."/>
            <person name="Uzuka A."/>
            <person name="Nozaki H."/>
            <person name="Yoshikawa H."/>
            <person name="Miyagishima S.Y."/>
        </authorList>
    </citation>
    <scope>NUCLEOTIDE SEQUENCE [LARGE SCALE GENOMIC DNA]</scope>
    <source>
        <strain evidence="5 6">NIES-2499</strain>
    </source>
</reference>
<dbReference type="SMART" id="SM00028">
    <property type="entry name" value="TPR"/>
    <property type="match status" value="3"/>
</dbReference>
<dbReference type="EMBL" id="BEGY01000154">
    <property type="protein sequence ID" value="GAX85182.1"/>
    <property type="molecule type" value="Genomic_DNA"/>
</dbReference>
<feature type="compositionally biased region" description="Basic and acidic residues" evidence="4">
    <location>
        <begin position="129"/>
        <end position="145"/>
    </location>
</feature>
<dbReference type="PANTHER" id="PTHR22904:SF523">
    <property type="entry name" value="STRESS-INDUCED-PHOSPHOPROTEIN 1"/>
    <property type="match status" value="1"/>
</dbReference>
<dbReference type="Proteomes" id="UP000232323">
    <property type="component" value="Unassembled WGS sequence"/>
</dbReference>
<dbReference type="InterPro" id="IPR019734">
    <property type="entry name" value="TPR_rpt"/>
</dbReference>
<dbReference type="AlphaFoldDB" id="A0A250XQG9"/>
<dbReference type="Gene3D" id="1.25.40.10">
    <property type="entry name" value="Tetratricopeptide repeat domain"/>
    <property type="match status" value="1"/>
</dbReference>
<keyword evidence="2 3" id="KW-0802">TPR repeat</keyword>
<evidence type="ECO:0000256" key="1">
    <source>
        <dbReference type="ARBA" id="ARBA00022737"/>
    </source>
</evidence>
<name>A0A250XQG9_9CHLO</name>
<dbReference type="OrthoDB" id="2423701at2759"/>
<evidence type="ECO:0000256" key="3">
    <source>
        <dbReference type="PROSITE-ProRule" id="PRU00339"/>
    </source>
</evidence>
<dbReference type="InterPro" id="IPR011990">
    <property type="entry name" value="TPR-like_helical_dom_sf"/>
</dbReference>
<evidence type="ECO:0000313" key="6">
    <source>
        <dbReference type="Proteomes" id="UP000232323"/>
    </source>
</evidence>
<sequence length="337" mass="36714">MTTSSTDEVAALKAEANAEFAKESYLKAAALYTKAIKLDPSNAVLLSNRSAALLKLKKVTKSLEDAEECIRISPDWEKGYFRKAAVLEEMENFEQALLVYQLAASKNQDSKDLALKIRGLQKMLHGKKAGKEGHLPTATPDREAGNRASTETATIFQGVTKASVPPIVTRKGALAEDLLQDLKSPEVVSFVRMYVENLIAEIRDNGLEPAAMIHLLPGLTNACYEEQDLHVRGNAAFDSPDTLGGFVEYLRACTDKLSASAALLIVPKASVAYPQTWVKPGWPAGKSEGVVLQLEAKVHGTTLKRMWFAPYNSSEMSLLTPITVDPDVFALLPNIVK</sequence>
<feature type="repeat" description="TPR" evidence="3">
    <location>
        <begin position="9"/>
        <end position="42"/>
    </location>
</feature>
<gene>
    <name evidence="5" type="ORF">CEUSTIGMA_g12600.t1</name>
</gene>
<dbReference type="STRING" id="1157962.A0A250XQG9"/>
<dbReference type="GO" id="GO:0051879">
    <property type="term" value="F:Hsp90 protein binding"/>
    <property type="evidence" value="ECO:0007669"/>
    <property type="project" value="TreeGrafter"/>
</dbReference>
<keyword evidence="6" id="KW-1185">Reference proteome</keyword>
<keyword evidence="1" id="KW-0677">Repeat</keyword>
<comment type="caution">
    <text evidence="5">The sequence shown here is derived from an EMBL/GenBank/DDBJ whole genome shotgun (WGS) entry which is preliminary data.</text>
</comment>
<organism evidence="5 6">
    <name type="scientific">Chlamydomonas eustigma</name>
    <dbReference type="NCBI Taxonomy" id="1157962"/>
    <lineage>
        <taxon>Eukaryota</taxon>
        <taxon>Viridiplantae</taxon>
        <taxon>Chlorophyta</taxon>
        <taxon>core chlorophytes</taxon>
        <taxon>Chlorophyceae</taxon>
        <taxon>CS clade</taxon>
        <taxon>Chlamydomonadales</taxon>
        <taxon>Chlamydomonadaceae</taxon>
        <taxon>Chlamydomonas</taxon>
    </lineage>
</organism>
<feature type="region of interest" description="Disordered" evidence="4">
    <location>
        <begin position="126"/>
        <end position="148"/>
    </location>
</feature>